<evidence type="ECO:0000313" key="3">
    <source>
        <dbReference type="Proteomes" id="UP000268014"/>
    </source>
</evidence>
<protein>
    <submittedName>
        <fullName evidence="4">Ground-like domain-containing protein</fullName>
    </submittedName>
</protein>
<feature type="compositionally biased region" description="Pro residues" evidence="1">
    <location>
        <begin position="77"/>
        <end position="94"/>
    </location>
</feature>
<gene>
    <name evidence="2" type="ORF">HPLM_LOCUS12558</name>
</gene>
<accession>A0A0N4WMV3</accession>
<proteinExistence type="predicted"/>
<dbReference type="EMBL" id="UZAF01017904">
    <property type="protein sequence ID" value="VDO46029.1"/>
    <property type="molecule type" value="Genomic_DNA"/>
</dbReference>
<sequence length="274" mass="30534">MSRRCVCPLDGNGTNNNNNDEDSNDDDDDDDDDDDNNNNNTSSFIVAFLSCVSAQYQPPATKPPPPTLYVPSVTWPPFNPGPVPPAPAGPPAPPGDYDYYGPPTLPVYSPTPYQPPPTPFPPPTIYQPFPTPPPGPGLPPSVPDLPTNEYVQYSIDACADTLGKMEKETRNKKNSKLYKKVSKSLRKLNRFTFDRDTLRQLSGNVQRMNRATSLYKNKCQRKTTDTSNYNQLDDQFNSNEDDTQWYSPENSKRVAKVQSTMDAGSQCIEDYCGY</sequence>
<evidence type="ECO:0000313" key="2">
    <source>
        <dbReference type="EMBL" id="VDO46029.1"/>
    </source>
</evidence>
<evidence type="ECO:0000256" key="1">
    <source>
        <dbReference type="SAM" id="MobiDB-lite"/>
    </source>
</evidence>
<keyword evidence="3" id="KW-1185">Reference proteome</keyword>
<organism evidence="4">
    <name type="scientific">Haemonchus placei</name>
    <name type="common">Barber's pole worm</name>
    <dbReference type="NCBI Taxonomy" id="6290"/>
    <lineage>
        <taxon>Eukaryota</taxon>
        <taxon>Metazoa</taxon>
        <taxon>Ecdysozoa</taxon>
        <taxon>Nematoda</taxon>
        <taxon>Chromadorea</taxon>
        <taxon>Rhabditida</taxon>
        <taxon>Rhabditina</taxon>
        <taxon>Rhabditomorpha</taxon>
        <taxon>Strongyloidea</taxon>
        <taxon>Trichostrongylidae</taxon>
        <taxon>Haemonchus</taxon>
    </lineage>
</organism>
<feature type="compositionally biased region" description="Acidic residues" evidence="1">
    <location>
        <begin position="19"/>
        <end position="36"/>
    </location>
</feature>
<dbReference type="OMA" id="QYSIDAC"/>
<name>A0A0N4WMV3_HAEPC</name>
<reference evidence="2 3" key="2">
    <citation type="submission" date="2018-11" db="EMBL/GenBank/DDBJ databases">
        <authorList>
            <consortium name="Pathogen Informatics"/>
        </authorList>
    </citation>
    <scope>NUCLEOTIDE SEQUENCE [LARGE SCALE GENOMIC DNA]</scope>
    <source>
        <strain evidence="2 3">MHpl1</strain>
    </source>
</reference>
<feature type="region of interest" description="Disordered" evidence="1">
    <location>
        <begin position="225"/>
        <end position="246"/>
    </location>
</feature>
<dbReference type="OrthoDB" id="5875751at2759"/>
<dbReference type="PRINTS" id="PR01217">
    <property type="entry name" value="PRICHEXTENSN"/>
</dbReference>
<evidence type="ECO:0000313" key="4">
    <source>
        <dbReference type="WBParaSite" id="HPLM_0001256601-mRNA-1"/>
    </source>
</evidence>
<feature type="region of interest" description="Disordered" evidence="1">
    <location>
        <begin position="56"/>
        <end position="100"/>
    </location>
</feature>
<dbReference type="AlphaFoldDB" id="A0A0N4WMV3"/>
<feature type="region of interest" description="Disordered" evidence="1">
    <location>
        <begin position="1"/>
        <end position="41"/>
    </location>
</feature>
<dbReference type="WBParaSite" id="HPLM_0001256601-mRNA-1">
    <property type="protein sequence ID" value="HPLM_0001256601-mRNA-1"/>
    <property type="gene ID" value="HPLM_0001256601"/>
</dbReference>
<reference evidence="4" key="1">
    <citation type="submission" date="2017-02" db="UniProtKB">
        <authorList>
            <consortium name="WormBaseParasite"/>
        </authorList>
    </citation>
    <scope>IDENTIFICATION</scope>
</reference>
<dbReference type="Proteomes" id="UP000268014">
    <property type="component" value="Unassembled WGS sequence"/>
</dbReference>
<dbReference type="STRING" id="6290.A0A0N4WMV3"/>